<dbReference type="Gene3D" id="1.10.1670.40">
    <property type="match status" value="1"/>
</dbReference>
<dbReference type="EC" id="3.2.2.21" evidence="3"/>
<dbReference type="FunFam" id="1.10.340.30:FF:000004">
    <property type="entry name" value="DNA-3-methyladenine glycosylase II"/>
    <property type="match status" value="1"/>
</dbReference>
<dbReference type="GO" id="GO:0032131">
    <property type="term" value="F:alkylated DNA binding"/>
    <property type="evidence" value="ECO:0007669"/>
    <property type="project" value="TreeGrafter"/>
</dbReference>
<dbReference type="SMART" id="SM00478">
    <property type="entry name" value="ENDO3c"/>
    <property type="match status" value="1"/>
</dbReference>
<dbReference type="GO" id="GO:0032993">
    <property type="term" value="C:protein-DNA complex"/>
    <property type="evidence" value="ECO:0007669"/>
    <property type="project" value="TreeGrafter"/>
</dbReference>
<dbReference type="GO" id="GO:0008725">
    <property type="term" value="F:DNA-3-methyladenine glycosylase activity"/>
    <property type="evidence" value="ECO:0007669"/>
    <property type="project" value="TreeGrafter"/>
</dbReference>
<reference evidence="7 8" key="1">
    <citation type="journal article" date="2019" name="Nat. Microbiol.">
        <title>Mediterranean grassland soil C-N compound turnover is dependent on rainfall and depth, and is mediated by genomically divergent microorganisms.</title>
        <authorList>
            <person name="Diamond S."/>
            <person name="Andeer P.F."/>
            <person name="Li Z."/>
            <person name="Crits-Christoph A."/>
            <person name="Burstein D."/>
            <person name="Anantharaman K."/>
            <person name="Lane K.R."/>
            <person name="Thomas B.C."/>
            <person name="Pan C."/>
            <person name="Northen T.R."/>
            <person name="Banfield J.F."/>
        </authorList>
    </citation>
    <scope>NUCLEOTIDE SEQUENCE [LARGE SCALE GENOMIC DNA]</scope>
    <source>
        <strain evidence="7">WS_9</strain>
    </source>
</reference>
<name>A0A538TJW6_UNCEI</name>
<comment type="similarity">
    <text evidence="2">Belongs to the alkylbase DNA glycosidase AlkA family.</text>
</comment>
<proteinExistence type="inferred from homology"/>
<comment type="caution">
    <text evidence="7">The sequence shown here is derived from an EMBL/GenBank/DDBJ whole genome shotgun (WGS) entry which is preliminary data.</text>
</comment>
<dbReference type="CDD" id="cd00056">
    <property type="entry name" value="ENDO3c"/>
    <property type="match status" value="1"/>
</dbReference>
<dbReference type="InterPro" id="IPR003265">
    <property type="entry name" value="HhH-GPD_domain"/>
</dbReference>
<keyword evidence="5" id="KW-0234">DNA repair</keyword>
<dbReference type="PANTHER" id="PTHR43003:SF5">
    <property type="entry name" value="DNA-3-METHYLADENINE GLYCOSYLASE"/>
    <property type="match status" value="1"/>
</dbReference>
<evidence type="ECO:0000256" key="3">
    <source>
        <dbReference type="ARBA" id="ARBA00012000"/>
    </source>
</evidence>
<protein>
    <recommendedName>
        <fullName evidence="3">DNA-3-methyladenine glycosylase II</fullName>
        <ecNumber evidence="3">3.2.2.21</ecNumber>
    </recommendedName>
</protein>
<evidence type="ECO:0000256" key="5">
    <source>
        <dbReference type="ARBA" id="ARBA00023204"/>
    </source>
</evidence>
<dbReference type="Gene3D" id="1.10.340.30">
    <property type="entry name" value="Hypothetical protein, domain 2"/>
    <property type="match status" value="1"/>
</dbReference>
<dbReference type="GO" id="GO:0006307">
    <property type="term" value="P:DNA alkylation repair"/>
    <property type="evidence" value="ECO:0007669"/>
    <property type="project" value="TreeGrafter"/>
</dbReference>
<sequence>MERHGPFRLRADASRSPFASLAEAIAYQQLTGKAAATIFSRVLALYRPKRFPSPEDFLATRDEALRSAGLSRAKVAAVKDLSRKTIDGTVPTLAAIRRLDDEEIVERLTAVRGIGRWTVEMLLIRLGRPDVLPAHDYGVRKGFQRAFRTRGLPTPAQVLRRGERWRPFRTVASWYLWRAIDNPTGKA</sequence>
<dbReference type="Proteomes" id="UP000317691">
    <property type="component" value="Unassembled WGS sequence"/>
</dbReference>
<dbReference type="SUPFAM" id="SSF48150">
    <property type="entry name" value="DNA-glycosylase"/>
    <property type="match status" value="1"/>
</dbReference>
<feature type="domain" description="HhH-GPD" evidence="6">
    <location>
        <begin position="26"/>
        <end position="181"/>
    </location>
</feature>
<evidence type="ECO:0000256" key="2">
    <source>
        <dbReference type="ARBA" id="ARBA00010817"/>
    </source>
</evidence>
<dbReference type="GO" id="GO:0043916">
    <property type="term" value="F:DNA-7-methylguanine glycosylase activity"/>
    <property type="evidence" value="ECO:0007669"/>
    <property type="project" value="TreeGrafter"/>
</dbReference>
<dbReference type="InterPro" id="IPR011257">
    <property type="entry name" value="DNA_glycosylase"/>
</dbReference>
<evidence type="ECO:0000313" key="7">
    <source>
        <dbReference type="EMBL" id="TMQ63914.1"/>
    </source>
</evidence>
<dbReference type="AlphaFoldDB" id="A0A538TJW6"/>
<evidence type="ECO:0000256" key="1">
    <source>
        <dbReference type="ARBA" id="ARBA00000086"/>
    </source>
</evidence>
<evidence type="ECO:0000259" key="6">
    <source>
        <dbReference type="SMART" id="SM00478"/>
    </source>
</evidence>
<organism evidence="7 8">
    <name type="scientific">Eiseniibacteriota bacterium</name>
    <dbReference type="NCBI Taxonomy" id="2212470"/>
    <lineage>
        <taxon>Bacteria</taxon>
        <taxon>Candidatus Eiseniibacteriota</taxon>
    </lineage>
</organism>
<keyword evidence="4" id="KW-0227">DNA damage</keyword>
<evidence type="ECO:0000256" key="4">
    <source>
        <dbReference type="ARBA" id="ARBA00022763"/>
    </source>
</evidence>
<dbReference type="EMBL" id="VBOZ01000029">
    <property type="protein sequence ID" value="TMQ63914.1"/>
    <property type="molecule type" value="Genomic_DNA"/>
</dbReference>
<dbReference type="Pfam" id="PF00730">
    <property type="entry name" value="HhH-GPD"/>
    <property type="match status" value="1"/>
</dbReference>
<dbReference type="InterPro" id="IPR051912">
    <property type="entry name" value="Alkylbase_DNA_Glycosylase/TA"/>
</dbReference>
<dbReference type="PANTHER" id="PTHR43003">
    <property type="entry name" value="DNA-3-METHYLADENINE GLYCOSYLASE"/>
    <property type="match status" value="1"/>
</dbReference>
<evidence type="ECO:0000313" key="8">
    <source>
        <dbReference type="Proteomes" id="UP000317691"/>
    </source>
</evidence>
<dbReference type="GO" id="GO:0006285">
    <property type="term" value="P:base-excision repair, AP site formation"/>
    <property type="evidence" value="ECO:0007669"/>
    <property type="project" value="TreeGrafter"/>
</dbReference>
<comment type="catalytic activity">
    <reaction evidence="1">
        <text>Hydrolysis of alkylated DNA, releasing 3-methyladenine, 3-methylguanine, 7-methylguanine and 7-methyladenine.</text>
        <dbReference type="EC" id="3.2.2.21"/>
    </reaction>
</comment>
<gene>
    <name evidence="7" type="ORF">E6K79_09555</name>
</gene>
<accession>A0A538TJW6</accession>